<feature type="region of interest" description="Disordered" evidence="1">
    <location>
        <begin position="479"/>
        <end position="499"/>
    </location>
</feature>
<accession>A0AAN6M789</accession>
<feature type="compositionally biased region" description="Polar residues" evidence="1">
    <location>
        <begin position="200"/>
        <end position="210"/>
    </location>
</feature>
<feature type="compositionally biased region" description="Polar residues" evidence="1">
    <location>
        <begin position="956"/>
        <end position="965"/>
    </location>
</feature>
<evidence type="ECO:0000313" key="2">
    <source>
        <dbReference type="EMBL" id="KAK3215879.1"/>
    </source>
</evidence>
<gene>
    <name evidence="2" type="ORF">GRF29_8g1388349</name>
</gene>
<evidence type="ECO:0000313" key="3">
    <source>
        <dbReference type="Proteomes" id="UP001280581"/>
    </source>
</evidence>
<feature type="compositionally biased region" description="Polar residues" evidence="1">
    <location>
        <begin position="915"/>
        <end position="925"/>
    </location>
</feature>
<name>A0AAN6M789_9PLEO</name>
<feature type="compositionally biased region" description="Polar residues" evidence="1">
    <location>
        <begin position="888"/>
        <end position="903"/>
    </location>
</feature>
<feature type="region of interest" description="Disordered" evidence="1">
    <location>
        <begin position="956"/>
        <end position="1060"/>
    </location>
</feature>
<protein>
    <submittedName>
        <fullName evidence="2">Uncharacterized protein</fullName>
    </submittedName>
</protein>
<organism evidence="2 3">
    <name type="scientific">Pseudopithomyces chartarum</name>
    <dbReference type="NCBI Taxonomy" id="1892770"/>
    <lineage>
        <taxon>Eukaryota</taxon>
        <taxon>Fungi</taxon>
        <taxon>Dikarya</taxon>
        <taxon>Ascomycota</taxon>
        <taxon>Pezizomycotina</taxon>
        <taxon>Dothideomycetes</taxon>
        <taxon>Pleosporomycetidae</taxon>
        <taxon>Pleosporales</taxon>
        <taxon>Massarineae</taxon>
        <taxon>Didymosphaeriaceae</taxon>
        <taxon>Pseudopithomyces</taxon>
    </lineage>
</organism>
<proteinExistence type="predicted"/>
<dbReference type="Proteomes" id="UP001280581">
    <property type="component" value="Unassembled WGS sequence"/>
</dbReference>
<feature type="region of interest" description="Disordered" evidence="1">
    <location>
        <begin position="561"/>
        <end position="630"/>
    </location>
</feature>
<feature type="region of interest" description="Disordered" evidence="1">
    <location>
        <begin position="92"/>
        <end position="125"/>
    </location>
</feature>
<feature type="compositionally biased region" description="Polar residues" evidence="1">
    <location>
        <begin position="607"/>
        <end position="620"/>
    </location>
</feature>
<feature type="compositionally biased region" description="Polar residues" evidence="1">
    <location>
        <begin position="973"/>
        <end position="1034"/>
    </location>
</feature>
<feature type="compositionally biased region" description="Basic and acidic residues" evidence="1">
    <location>
        <begin position="99"/>
        <end position="115"/>
    </location>
</feature>
<comment type="caution">
    <text evidence="2">The sequence shown here is derived from an EMBL/GenBank/DDBJ whole genome shotgun (WGS) entry which is preliminary data.</text>
</comment>
<sequence>MDRTSVSETELSAERHAELEAAKALVALHCASAPVNNAATCAQTNNRSLLFSYLSPTATSTATSKIRNSEEQEMSEAANILVAMANSPCQLTAPSENLQQRERPQVVEEPAKEDSEATISAPAVHDHVRLGLQAKKDGTVDKPIFIGDSSDSSDSDIEHTSDAARAQAHARAVKTLSYPQITQQDNRHSSQNKHQKEVLSSKQLQETLGSRQEKPVASSTPRKGGAVSSPWVAKLYDAFLDDVVFRNLEYNAKSHRAGEHARKAFASFQDSFGGRSADHSTVYIPKDNSKSHFAQRFDDFIQALHTNNRKGISNIQESAGTLHGVPHNGQIGKATLAPGLERRKIPELSMINRAINSTRQSSTKQGSFEDLGVFKKHVNDDITRSGSATQHMGNVPSIAGDRREAKAHVAKKKDTGTGSEATNNLNVIKKHNTTTATAPATIKPQQSGSTILSNEPNESIYNDGDGVYSAIEFDDHADGNGGAAIDPTGGDKSHAMGLGGTNTKKRAYYDEPDPFWRCHMGNKKRLPSRIPDRRYGIVRPRLREYITQSRKERLSLEWKLSQEDNAPTDPDAVLSDGEQHPVDNGTIGPKSTNSTPNRDGGDPETPRSGTITPASLTQSPPRVRPQVPNWPTDYTRCFQSALDGQVEHLFRARWRPSAGAYGVPQAEEQIENLVALLVKACRDTENVLDDGLHASYFEPGGMWMRDPKDIEAICWNLVQKTISIHVDGAYGLQWNHDYPSPRNGNATLTFPQRVFVLNLLLKHYKIVAHSMMLQQNVEETIVLVLTRLFVDNRFKEALSEMHGFYKDEVANHLRNMGVPSTPRSELTPRRSRYNFEGGQWSQESTPCKGGYEFQDGQDSPSTPRRRAVWSPNGFHPQTPPIARESEAINRNTDFQGEQGSPESTLREGSYEYQDIQDSPSTQRRAQWSPKDVDPQTPPAGQELKVMNMQNEFQDGNVSQETTSRNGSDEFQDIQGSPSAQLRAQWSPSDPSSQTPPAGQESKAINIQNGHLSQETSRNGWDEFQGSQNLPSTPQRRAHWSPEDINPQSSQNAREFQTDNNVLPLKDVDWDTWMQF</sequence>
<keyword evidence="3" id="KW-1185">Reference proteome</keyword>
<feature type="region of interest" description="Disordered" evidence="1">
    <location>
        <begin position="815"/>
        <end position="940"/>
    </location>
</feature>
<evidence type="ECO:0000256" key="1">
    <source>
        <dbReference type="SAM" id="MobiDB-lite"/>
    </source>
</evidence>
<dbReference type="AlphaFoldDB" id="A0AAN6M789"/>
<dbReference type="EMBL" id="WVTA01000002">
    <property type="protein sequence ID" value="KAK3215879.1"/>
    <property type="molecule type" value="Genomic_DNA"/>
</dbReference>
<feature type="region of interest" description="Disordered" evidence="1">
    <location>
        <begin position="140"/>
        <end position="227"/>
    </location>
</feature>
<reference evidence="2 3" key="1">
    <citation type="submission" date="2021-02" db="EMBL/GenBank/DDBJ databases">
        <title>Genome assembly of Pseudopithomyces chartarum.</title>
        <authorList>
            <person name="Jauregui R."/>
            <person name="Singh J."/>
            <person name="Voisey C."/>
        </authorList>
    </citation>
    <scope>NUCLEOTIDE SEQUENCE [LARGE SCALE GENOMIC DNA]</scope>
    <source>
        <strain evidence="2 3">AGR01</strain>
    </source>
</reference>
<feature type="compositionally biased region" description="Polar residues" evidence="1">
    <location>
        <begin position="1045"/>
        <end position="1060"/>
    </location>
</feature>
<feature type="region of interest" description="Disordered" evidence="1">
    <location>
        <begin position="384"/>
        <end position="404"/>
    </location>
</feature>